<dbReference type="EMBL" id="JNAJ01000011">
    <property type="protein sequence ID" value="KGF92031.1"/>
    <property type="molecule type" value="Genomic_DNA"/>
</dbReference>
<evidence type="ECO:0000313" key="7">
    <source>
        <dbReference type="EMBL" id="KGF92031.1"/>
    </source>
</evidence>
<gene>
    <name evidence="7" type="ORF">EU93_0845</name>
</gene>
<name>A0A0A1ZU17_PROMR</name>
<keyword evidence="2" id="KW-0479">Metal-binding</keyword>
<dbReference type="PANTHER" id="PTHR43728:SF1">
    <property type="entry name" value="FE-S OXIDOREDUCTASE"/>
    <property type="match status" value="1"/>
</dbReference>
<dbReference type="InterPro" id="IPR026351">
    <property type="entry name" value="rSAM_ArsS-like"/>
</dbReference>
<dbReference type="PANTHER" id="PTHR43728">
    <property type="entry name" value="SLR0304 PROTEIN"/>
    <property type="match status" value="1"/>
</dbReference>
<keyword evidence="3" id="KW-0408">Iron</keyword>
<dbReference type="NCBIfam" id="TIGR04167">
    <property type="entry name" value="rSAM_SeCys"/>
    <property type="match status" value="1"/>
</dbReference>
<dbReference type="Gene3D" id="3.20.20.70">
    <property type="entry name" value="Aldolase class I"/>
    <property type="match status" value="1"/>
</dbReference>
<reference evidence="8" key="1">
    <citation type="journal article" date="2014" name="Sci. Data">
        <title>Genomes of diverse isolates of the marine cyanobacterium Prochlorococcus.</title>
        <authorList>
            <person name="Biller S."/>
            <person name="Berube P."/>
            <person name="Thompson J."/>
            <person name="Kelly L."/>
            <person name="Roggensack S."/>
            <person name="Awad L."/>
            <person name="Roache-Johnson K."/>
            <person name="Ding H."/>
            <person name="Giovannoni S.J."/>
            <person name="Moore L.R."/>
            <person name="Chisholm S.W."/>
        </authorList>
    </citation>
    <scope>NUCLEOTIDE SEQUENCE [LARGE SCALE GENOMIC DNA]</scope>
</reference>
<dbReference type="Pfam" id="PF12345">
    <property type="entry name" value="DUF3641"/>
    <property type="match status" value="1"/>
</dbReference>
<evidence type="ECO:0000256" key="2">
    <source>
        <dbReference type="ARBA" id="ARBA00022723"/>
    </source>
</evidence>
<dbReference type="OrthoDB" id="9810775at2"/>
<dbReference type="GO" id="GO:0051536">
    <property type="term" value="F:iron-sulfur cluster binding"/>
    <property type="evidence" value="ECO:0007669"/>
    <property type="project" value="UniProtKB-KW"/>
</dbReference>
<dbReference type="SUPFAM" id="SSF102114">
    <property type="entry name" value="Radical SAM enzymes"/>
    <property type="match status" value="1"/>
</dbReference>
<evidence type="ECO:0000256" key="4">
    <source>
        <dbReference type="ARBA" id="ARBA00023014"/>
    </source>
</evidence>
<dbReference type="InterPro" id="IPR007197">
    <property type="entry name" value="rSAM"/>
</dbReference>
<organism evidence="7 8">
    <name type="scientific">Prochlorococcus marinus str. MIT 9116</name>
    <dbReference type="NCBI Taxonomy" id="167544"/>
    <lineage>
        <taxon>Bacteria</taxon>
        <taxon>Bacillati</taxon>
        <taxon>Cyanobacteriota</taxon>
        <taxon>Cyanophyceae</taxon>
        <taxon>Synechococcales</taxon>
        <taxon>Prochlorococcaceae</taxon>
        <taxon>Prochlorococcus</taxon>
    </lineage>
</organism>
<dbReference type="AlphaFoldDB" id="A0A0A1ZU17"/>
<keyword evidence="4" id="KW-0411">Iron-sulfur</keyword>
<dbReference type="RefSeq" id="WP_032513667.1">
    <property type="nucleotide sequence ID" value="NZ_JNAJ01000011.1"/>
</dbReference>
<keyword evidence="1" id="KW-0949">S-adenosyl-L-methionine</keyword>
<sequence length="310" mass="35508">MKENFPSINKEPIETLQINIGYRCNQACKHCHVNSSPLRTEKMSNEIISLIPKIIDKYKIKTLDITGGAPELHPEFKNLITILSTKQIDIIDRCNLTIFFEKGYEDLPQFLANNKVIVTASLPCYEKNNVEFQRGYGVFEKSINAIKILNDLGYGKKESGLQLNLVYNPVNPILPPSQEKLEKDYKKILFDKYNIVFNSLYTITNMPINRYEESLKRQGKLNKYYKLLKDNFNENNLKNLMCKNTISVNWLGEIYDCDFNQQINFRSNKGPRTVFDLIDESFTFDYGVAVKKHCFACSAGAGSSCGGTLT</sequence>
<evidence type="ECO:0008006" key="9">
    <source>
        <dbReference type="Google" id="ProtNLM"/>
    </source>
</evidence>
<evidence type="ECO:0000313" key="8">
    <source>
        <dbReference type="Proteomes" id="UP000030491"/>
    </source>
</evidence>
<evidence type="ECO:0000256" key="1">
    <source>
        <dbReference type="ARBA" id="ARBA00022691"/>
    </source>
</evidence>
<protein>
    <recommendedName>
        <fullName evidence="9">Radical SAM protein</fullName>
    </recommendedName>
</protein>
<evidence type="ECO:0000259" key="6">
    <source>
        <dbReference type="Pfam" id="PF12345"/>
    </source>
</evidence>
<dbReference type="CDD" id="cd01335">
    <property type="entry name" value="Radical_SAM"/>
    <property type="match status" value="1"/>
</dbReference>
<dbReference type="InterPro" id="IPR013785">
    <property type="entry name" value="Aldolase_TIM"/>
</dbReference>
<evidence type="ECO:0000259" key="5">
    <source>
        <dbReference type="Pfam" id="PF04055"/>
    </source>
</evidence>
<dbReference type="Proteomes" id="UP000030491">
    <property type="component" value="Unassembled WGS sequence"/>
</dbReference>
<evidence type="ECO:0000256" key="3">
    <source>
        <dbReference type="ARBA" id="ARBA00023004"/>
    </source>
</evidence>
<proteinExistence type="predicted"/>
<dbReference type="SFLD" id="SFLDG01067">
    <property type="entry name" value="SPASM/twitch_domain_containing"/>
    <property type="match status" value="1"/>
</dbReference>
<dbReference type="GO" id="GO:0046872">
    <property type="term" value="F:metal ion binding"/>
    <property type="evidence" value="ECO:0007669"/>
    <property type="project" value="UniProtKB-KW"/>
</dbReference>
<dbReference type="InterPro" id="IPR024521">
    <property type="entry name" value="ArsS-like_C"/>
</dbReference>
<dbReference type="SFLD" id="SFLDS00029">
    <property type="entry name" value="Radical_SAM"/>
    <property type="match status" value="1"/>
</dbReference>
<dbReference type="Pfam" id="PF04055">
    <property type="entry name" value="Radical_SAM"/>
    <property type="match status" value="1"/>
</dbReference>
<comment type="caution">
    <text evidence="7">The sequence shown here is derived from an EMBL/GenBank/DDBJ whole genome shotgun (WGS) entry which is preliminary data.</text>
</comment>
<feature type="domain" description="Arsenosugar biosynthesis radical SAM protein ArsS-like C-terminal" evidence="6">
    <location>
        <begin position="174"/>
        <end position="308"/>
    </location>
</feature>
<accession>A0A0A1ZU17</accession>
<dbReference type="GO" id="GO:0003824">
    <property type="term" value="F:catalytic activity"/>
    <property type="evidence" value="ECO:0007669"/>
    <property type="project" value="InterPro"/>
</dbReference>
<feature type="domain" description="Radical SAM core" evidence="5">
    <location>
        <begin position="18"/>
        <end position="155"/>
    </location>
</feature>
<dbReference type="InterPro" id="IPR058240">
    <property type="entry name" value="rSAM_sf"/>
</dbReference>